<accession>A0A1E4SSK4</accession>
<dbReference type="GO" id="GO:0043539">
    <property type="term" value="F:protein serine/threonine kinase activator activity"/>
    <property type="evidence" value="ECO:0007669"/>
    <property type="project" value="EnsemblFungi"/>
</dbReference>
<feature type="repeat" description="HEAT" evidence="3">
    <location>
        <begin position="1973"/>
        <end position="2010"/>
    </location>
</feature>
<dbReference type="STRING" id="984487.A0A1E4SSK4"/>
<dbReference type="Pfam" id="PF24993">
    <property type="entry name" value="GNC1_N"/>
    <property type="match status" value="1"/>
</dbReference>
<organism evidence="5 6">
    <name type="scientific">Suhomyces tanzawaensis NRRL Y-17324</name>
    <dbReference type="NCBI Taxonomy" id="984487"/>
    <lineage>
        <taxon>Eukaryota</taxon>
        <taxon>Fungi</taxon>
        <taxon>Dikarya</taxon>
        <taxon>Ascomycota</taxon>
        <taxon>Saccharomycotina</taxon>
        <taxon>Pichiomycetes</taxon>
        <taxon>Debaryomycetaceae</taxon>
        <taxon>Suhomyces</taxon>
    </lineage>
</organism>
<reference evidence="6" key="1">
    <citation type="submission" date="2016-05" db="EMBL/GenBank/DDBJ databases">
        <title>Comparative genomics of biotechnologically important yeasts.</title>
        <authorList>
            <consortium name="DOE Joint Genome Institute"/>
            <person name="Riley R."/>
            <person name="Haridas S."/>
            <person name="Wolfe K.H."/>
            <person name="Lopes M.R."/>
            <person name="Hittinger C.T."/>
            <person name="Goker M."/>
            <person name="Salamov A."/>
            <person name="Wisecaver J."/>
            <person name="Long T.M."/>
            <person name="Aerts A.L."/>
            <person name="Barry K."/>
            <person name="Choi C."/>
            <person name="Clum A."/>
            <person name="Coughlan A.Y."/>
            <person name="Deshpande S."/>
            <person name="Douglass A.P."/>
            <person name="Hanson S.J."/>
            <person name="Klenk H.-P."/>
            <person name="Labutti K."/>
            <person name="Lapidus A."/>
            <person name="Lindquist E."/>
            <person name="Lipzen A."/>
            <person name="Meier-Kolthoff J.P."/>
            <person name="Ohm R.A."/>
            <person name="Otillar R.P."/>
            <person name="Pangilinan J."/>
            <person name="Peng Y."/>
            <person name="Rokas A."/>
            <person name="Rosa C.A."/>
            <person name="Scheuner C."/>
            <person name="Sibirny A.A."/>
            <person name="Slot J.C."/>
            <person name="Stielow J.B."/>
            <person name="Sun H."/>
            <person name="Kurtzman C.P."/>
            <person name="Blackwell M."/>
            <person name="Grigoriev I.V."/>
            <person name="Jeffries T.W."/>
        </authorList>
    </citation>
    <scope>NUCLEOTIDE SEQUENCE [LARGE SCALE GENOMIC DNA]</scope>
    <source>
        <strain evidence="6">NRRL Y-17324</strain>
    </source>
</reference>
<dbReference type="PANTHER" id="PTHR23346:SF7">
    <property type="entry name" value="STALLED RIBOSOME SENSOR GCN1"/>
    <property type="match status" value="1"/>
</dbReference>
<dbReference type="GO" id="GO:0034198">
    <property type="term" value="P:cellular response to amino acid starvation"/>
    <property type="evidence" value="ECO:0007669"/>
    <property type="project" value="EnsemblFungi"/>
</dbReference>
<dbReference type="GO" id="GO:0072344">
    <property type="term" value="P:rescue of stalled ribosome"/>
    <property type="evidence" value="ECO:0007669"/>
    <property type="project" value="EnsemblFungi"/>
</dbReference>
<dbReference type="GO" id="GO:0170011">
    <property type="term" value="F:stalled ribosome sensor activity"/>
    <property type="evidence" value="ECO:0007669"/>
    <property type="project" value="EnsemblFungi"/>
</dbReference>
<dbReference type="Pfam" id="PF25801">
    <property type="entry name" value="HEAT_GCN1_C_2"/>
    <property type="match status" value="1"/>
</dbReference>
<dbReference type="GO" id="GO:0043008">
    <property type="term" value="F:ATP-dependent protein binding"/>
    <property type="evidence" value="ECO:0007669"/>
    <property type="project" value="EnsemblFungi"/>
</dbReference>
<keyword evidence="2" id="KW-0677">Repeat</keyword>
<feature type="repeat" description="HEAT" evidence="3">
    <location>
        <begin position="1623"/>
        <end position="1668"/>
    </location>
</feature>
<dbReference type="InterPro" id="IPR056810">
    <property type="entry name" value="GNC1-like_N"/>
</dbReference>
<gene>
    <name evidence="5" type="ORF">CANTADRAFT_44161</name>
</gene>
<dbReference type="Gene3D" id="1.25.10.10">
    <property type="entry name" value="Leucine-rich Repeat Variant"/>
    <property type="match status" value="5"/>
</dbReference>
<dbReference type="Pfam" id="PF12074">
    <property type="entry name" value="Gcn1_N"/>
    <property type="match status" value="1"/>
</dbReference>
<dbReference type="GO" id="GO:0043022">
    <property type="term" value="F:ribosome binding"/>
    <property type="evidence" value="ECO:0007669"/>
    <property type="project" value="EnsemblFungi"/>
</dbReference>
<dbReference type="SMART" id="SM01349">
    <property type="entry name" value="TOG"/>
    <property type="match status" value="1"/>
</dbReference>
<dbReference type="GO" id="GO:0031369">
    <property type="term" value="F:translation initiation factor binding"/>
    <property type="evidence" value="ECO:0007669"/>
    <property type="project" value="EnsemblFungi"/>
</dbReference>
<keyword evidence="6" id="KW-1185">Reference proteome</keyword>
<protein>
    <submittedName>
        <fullName evidence="5">ARM repeat-containing protein</fullName>
    </submittedName>
</protein>
<dbReference type="InterPro" id="IPR034085">
    <property type="entry name" value="TOG"/>
</dbReference>
<evidence type="ECO:0000256" key="3">
    <source>
        <dbReference type="PROSITE-ProRule" id="PRU00103"/>
    </source>
</evidence>
<feature type="domain" description="TOG" evidence="4">
    <location>
        <begin position="1340"/>
        <end position="1570"/>
    </location>
</feature>
<dbReference type="Pfam" id="PF24984">
    <property type="entry name" value="HEAT_EF3_GNC1"/>
    <property type="match status" value="1"/>
</dbReference>
<dbReference type="GO" id="GO:0031571">
    <property type="term" value="P:mitotic G1 DNA damage checkpoint signaling"/>
    <property type="evidence" value="ECO:0007669"/>
    <property type="project" value="EnsemblFungi"/>
</dbReference>
<evidence type="ECO:0000313" key="5">
    <source>
        <dbReference type="EMBL" id="ODV82484.1"/>
    </source>
</evidence>
<proteinExistence type="inferred from homology"/>
<dbReference type="Pfam" id="PF24916">
    <property type="entry name" value="HEAT_GCN1_fung"/>
    <property type="match status" value="1"/>
</dbReference>
<dbReference type="GO" id="GO:0006448">
    <property type="term" value="P:regulation of translational elongation"/>
    <property type="evidence" value="ECO:0007669"/>
    <property type="project" value="EnsemblFungi"/>
</dbReference>
<dbReference type="PROSITE" id="PS50077">
    <property type="entry name" value="HEAT_REPEAT"/>
    <property type="match status" value="3"/>
</dbReference>
<dbReference type="InterPro" id="IPR021133">
    <property type="entry name" value="HEAT_type_2"/>
</dbReference>
<dbReference type="Pfam" id="PF23271">
    <property type="entry name" value="HEAT_GCN1"/>
    <property type="match status" value="2"/>
</dbReference>
<dbReference type="SUPFAM" id="SSF48371">
    <property type="entry name" value="ARM repeat"/>
    <property type="match status" value="4"/>
</dbReference>
<name>A0A1E4SSK4_9ASCO</name>
<dbReference type="InterPro" id="IPR056809">
    <property type="entry name" value="HEAT_GCN1_fung"/>
</dbReference>
<dbReference type="GO" id="GO:1904689">
    <property type="term" value="P:negative regulation of cytoplasmic translational initiation"/>
    <property type="evidence" value="ECO:0007669"/>
    <property type="project" value="EnsemblFungi"/>
</dbReference>
<dbReference type="OrthoDB" id="5148094at2759"/>
<dbReference type="InterPro" id="IPR057546">
    <property type="entry name" value="HEAT_GCN1"/>
</dbReference>
<dbReference type="Pfam" id="PF24987">
    <property type="entry name" value="HEAT_EF3_N"/>
    <property type="match status" value="1"/>
</dbReference>
<evidence type="ECO:0000313" key="6">
    <source>
        <dbReference type="Proteomes" id="UP000094285"/>
    </source>
</evidence>
<dbReference type="InterPro" id="IPR022716">
    <property type="entry name" value="Gcn1_N"/>
</dbReference>
<comment type="similarity">
    <text evidence="1">Belongs to the GCN1 family.</text>
</comment>
<dbReference type="GO" id="GO:0140469">
    <property type="term" value="P:GCN2-mediated signaling"/>
    <property type="evidence" value="ECO:0007669"/>
    <property type="project" value="EnsemblFungi"/>
</dbReference>
<evidence type="ECO:0000256" key="1">
    <source>
        <dbReference type="ARBA" id="ARBA00007366"/>
    </source>
</evidence>
<dbReference type="GO" id="GO:0071264">
    <property type="term" value="P:positive regulation of translational initiation in response to starvation"/>
    <property type="evidence" value="ECO:0007669"/>
    <property type="project" value="EnsemblFungi"/>
</dbReference>
<dbReference type="PANTHER" id="PTHR23346">
    <property type="entry name" value="TRANSLATIONAL ACTIVATOR GCN1-RELATED"/>
    <property type="match status" value="1"/>
</dbReference>
<dbReference type="GO" id="GO:0019901">
    <property type="term" value="F:protein kinase binding"/>
    <property type="evidence" value="ECO:0007669"/>
    <property type="project" value="EnsemblFungi"/>
</dbReference>
<dbReference type="InterPro" id="IPR011989">
    <property type="entry name" value="ARM-like"/>
</dbReference>
<evidence type="ECO:0000256" key="2">
    <source>
        <dbReference type="ARBA" id="ARBA00022737"/>
    </source>
</evidence>
<dbReference type="InterPro" id="IPR016024">
    <property type="entry name" value="ARM-type_fold"/>
</dbReference>
<dbReference type="Proteomes" id="UP000094285">
    <property type="component" value="Unassembled WGS sequence"/>
</dbReference>
<dbReference type="GO" id="GO:0022626">
    <property type="term" value="C:cytosolic ribosome"/>
    <property type="evidence" value="ECO:0007669"/>
    <property type="project" value="EnsemblFungi"/>
</dbReference>
<dbReference type="RefSeq" id="XP_020067606.1">
    <property type="nucleotide sequence ID" value="XM_020209062.1"/>
</dbReference>
<dbReference type="EMBL" id="KV453909">
    <property type="protein sequence ID" value="ODV82484.1"/>
    <property type="molecule type" value="Genomic_DNA"/>
</dbReference>
<dbReference type="GO" id="GO:1990611">
    <property type="term" value="P:regulation of cytoplasmic translational initiation in response to stress"/>
    <property type="evidence" value="ECO:0007669"/>
    <property type="project" value="EnsemblFungi"/>
</dbReference>
<evidence type="ECO:0000259" key="4">
    <source>
        <dbReference type="SMART" id="SM01349"/>
    </source>
</evidence>
<sequence>MSDYSNAITSSLTSIRIPALQSIQEEVKSSAIAQEDLQQIAIRVLKTFNYYQDVNSRNEALKTLEAFISHDSKYLSVFVKFINVQVTQKNLTMAITDYLTLLNWINKFQVLAQDPTLAETIIRTQAIVLNNCVSQSSDPSEHQKHRFRVHQAVTTSTRTSIVEALGSLPEGSDSSVYYKSILDSSLSSDTVLTYLGVLASALVDLTPTRPALVEQIRAGYKAPVLEYLTNQVLLAKVAPAPHSLEVFGSFVHLHISNEDFASLLPSIEKAILRSSENSFVIILPPFFKHLKQVAGSTLLGSKLLGSVFSAFKSPKEPVRNGAFECLKNIIKPGFELTQQDHFKYIDEVFKALKSTSNSDSKALILSSLSLASSTVDSSLKIINDLLPLIPKDQNETSLASLIESFVVHSFRVLTDAGEVSGDDLKKISVQFNAGLTDKKLPLRRLWFASLGSRLYCLSTSNERISSLVNAVYPSFVKSLEESQLSPVPTVTNKGITNAYVTISLSAKYSQELTVDTKQVFQSSLSPEDEKPSILTDSRVYTKFTLDSEFEWLARALRATVQYSANLEYGLAWIYLLVSTNVPYKYRLQSVELLKEALSEKSQLSEVLINGITKILKEDKVEDLALNLKQLNVILPLMTQLKDQNVVEENLSKLIVISNHEVIPVKNGWVGLVQRSNFNIDVASLLNSRFEVIFKEIFALLASVKYDSALYKAGVKAIGIMAFILPDVVAPKLADNIREDIATTKIKEIDTNSLDIWRGVEGELVINILNQSTGKSQDKNSKDYEIKKWEESVKKELATKSKGPAKKLTKEELVLVNEQIAKESKIRAEVQSAVDALLKAISIINELVNNAVQVDNGSKYWFPVAITQLLEVAKLSSTPELVGSLPVTTFLNLSKLISPKLGHLKEFIGVATIRINSIPGLPENYLDEALLDLTGRILYRVKILSDSQPLDALTLSYTLPLLTKVLEIGKQVAIRNSATKQAVTSEFVQEDPEEEQLLLSIEIISTHSELFEDVSIPRINILEVLISLMKLPSKSKLSKECFLSMCQSLGVTYTPQDLKCLWDAIMTPVQFVRTSILEGIDSEFDLTGEEVKYSNELWIAAHDNDAHSAELATTIWEDNDFEVLEDAPSRLLTLAGNSDSGLRLSIAKSIVDAVNVLGNDSFATTLDKLIDLYHVKKNPPPAVLDRFGLPIQSSASQRDTWEDRSTIAVTLKLLSSHFTSESVEKLFKFLVDESALGDKEDVVRQELLEAGVEVINQHGFDNIETLIPIFEANLGAKDARSKVQDNIKENVIILYGALARHLKSTDPRLNTIIERLIKTLDTPSEDIQYAISEGLAPLVKSFESELQKHFDRLFETLFSLESFAKRRGAAYGIAGLVKGIGIKSLSQNDIVRELMEASDDKKNPKKREGVSFAFECLSQSLGKFFEPYVIEILPIILKFYGDTAAEVREATDSAAKQIMKNTSSYGIKKLIPLTISNLDDEAPWRSKKGSVELLGSMAYLDPTQLSSSLSTIIPEIVGVLNDTHKEVRKAADLALKRFGEVIRNPEIQVIVPDLINAIGDPTKYTDLALDKLIKTQFVHYIDGPSLALIIHVIHRGMKDRSASTKKKACQIVGNMAILVDSKDLMPYLSQLVGELELAMVDPVPATRSTAARALGSLVEKLGEERFPDLIPRLLGTLQDESKVGDRLGSAQALSEVICGLGIGKLEELLPTIISSATSPRNHIRAGFMPLLLFLPVCFGTQFSPYLNRIIPAILNGLADSDEDIRDTSLRAGRLIVKNYAKKAVDLLLPELENGLSDSSYRIRLSSVELTGDLLFQITGISGKNELNEEQFDNSAELNKTLVEILGQDRRDRVLASLFVCRSDVAGIVRSASVDIWKALVANTPKTVKEILPSLTAIIVRRLASNDETHRTIAAQTLGEMVRRVGSNALARLLPTLEESLQSNDNDTRQGICIALNELIKSTSAEGLVQYQDQFISIIRDTLIDSDSKIREAAAQAFESLQEELGKVVIDEILPNLLNLLESSDSQNALLALQEIMASKSDVIFPILIPTLLTPPIDSFKANALSSLASVAGTALFKRLSLIINTLINAIIEAESEESKDDIKAAFDKILLAIDTDDGVHPLMQQLLSLVKHEDSAKRAIVYGRLGNFFANTNLDYSVYLQDMIGQFVLSLSDPSEEVVQGTFEALTALVKRQPKESLEKLVKPTFQALSITGVKGEDLAGFKIARGPNCILPIFLHGLMYGNSDQKETSALGIANIIDKTPALNLKPFATVMTGPLIRVIGEKVLSDIKAAILKALNSLLLKIPQFLRPFIPQLQRTFVRSLSDASNDTLRARAVVALGTLIGFQPRIDSLVTELVTGAKTATDQGVKTSMLKAMLEVVNKAGKNMNETSKTSIMTLVEDEITLVNDSSAVSYARLIGSLANILSGEEAASIIKSKILDKPDNSNDKFCILSINSFLRYSPGHIFHVGLIDEIISFVISCSNSTVPYVSDNATIAIAKILLLVGQNKSPKEEKSESPTPFELNDEQILTLVKQVSLNAIQPASSSLDTRRLALVVIRTVARFQFDKIVKPNFDLLVPSVFACLRDPIIPIKLAAEKAYLSVFNLVDDVEMKEFNGWFEGKENFVTVTGASIVPRSIGDYTKRVASRLAGVERERIEAGGDEETMFSDRFEDEEEVWAVGS</sequence>
<dbReference type="GeneID" id="30983198"/>
<feature type="repeat" description="HEAT" evidence="3">
    <location>
        <begin position="1511"/>
        <end position="1547"/>
    </location>
</feature>